<keyword evidence="1" id="KW-0732">Signal</keyword>
<gene>
    <name evidence="2" type="ordered locus">Acid345_4605</name>
</gene>
<dbReference type="STRING" id="204669.Acid345_4605"/>
<name>Q1IHP5_KORVE</name>
<sequence length="279" mass="28965">MRTLLTSILVVAGCWFAASAAQAQSLQVPKTAPAGQELKISGVSGTVLIYGPAAAIKTKADGELVITGDQLRTAGLYTVVAGENSGSFFVVADEASNVAFLARPSRVPTTRPGVISGTAFVFDKFNNLVIQPTPVKFDLAVPGTPAETRTETSKNGVAFVRMDSGKKSGAAQFVAQIGNTQVRRVVQQTAADPCNIKMKAEPSKNGILVTTDPIKDCSGNAVPDGTIVTFTEVGDGGRSTVDARIKKGFAQAELPNTPNTTLTVASGVVMGNEIHWGGK</sequence>
<feature type="signal peptide" evidence="1">
    <location>
        <begin position="1"/>
        <end position="23"/>
    </location>
</feature>
<dbReference type="Proteomes" id="UP000002432">
    <property type="component" value="Chromosome"/>
</dbReference>
<accession>Q1IHP5</accession>
<evidence type="ECO:0000313" key="3">
    <source>
        <dbReference type="Proteomes" id="UP000002432"/>
    </source>
</evidence>
<proteinExistence type="predicted"/>
<reference evidence="2 3" key="1">
    <citation type="journal article" date="2009" name="Appl. Environ. Microbiol.">
        <title>Three genomes from the phylum Acidobacteria provide insight into the lifestyles of these microorganisms in soils.</title>
        <authorList>
            <person name="Ward N.L."/>
            <person name="Challacombe J.F."/>
            <person name="Janssen P.H."/>
            <person name="Henrissat B."/>
            <person name="Coutinho P.M."/>
            <person name="Wu M."/>
            <person name="Xie G."/>
            <person name="Haft D.H."/>
            <person name="Sait M."/>
            <person name="Badger J."/>
            <person name="Barabote R.D."/>
            <person name="Bradley B."/>
            <person name="Brettin T.S."/>
            <person name="Brinkac L.M."/>
            <person name="Bruce D."/>
            <person name="Creasy T."/>
            <person name="Daugherty S.C."/>
            <person name="Davidsen T.M."/>
            <person name="DeBoy R.T."/>
            <person name="Detter J.C."/>
            <person name="Dodson R.J."/>
            <person name="Durkin A.S."/>
            <person name="Ganapathy A."/>
            <person name="Gwinn-Giglio M."/>
            <person name="Han C.S."/>
            <person name="Khouri H."/>
            <person name="Kiss H."/>
            <person name="Kothari S.P."/>
            <person name="Madupu R."/>
            <person name="Nelson K.E."/>
            <person name="Nelson W.C."/>
            <person name="Paulsen I."/>
            <person name="Penn K."/>
            <person name="Ren Q."/>
            <person name="Rosovitz M.J."/>
            <person name="Selengut J.D."/>
            <person name="Shrivastava S."/>
            <person name="Sullivan S.A."/>
            <person name="Tapia R."/>
            <person name="Thompson L.S."/>
            <person name="Watkins K.L."/>
            <person name="Yang Q."/>
            <person name="Yu C."/>
            <person name="Zafar N."/>
            <person name="Zhou L."/>
            <person name="Kuske C.R."/>
        </authorList>
    </citation>
    <scope>NUCLEOTIDE SEQUENCE [LARGE SCALE GENOMIC DNA]</scope>
    <source>
        <strain evidence="2 3">Ellin345</strain>
    </source>
</reference>
<organism evidence="2 3">
    <name type="scientific">Koribacter versatilis (strain Ellin345)</name>
    <dbReference type="NCBI Taxonomy" id="204669"/>
    <lineage>
        <taxon>Bacteria</taxon>
        <taxon>Pseudomonadati</taxon>
        <taxon>Acidobacteriota</taxon>
        <taxon>Terriglobia</taxon>
        <taxon>Terriglobales</taxon>
        <taxon>Candidatus Korobacteraceae</taxon>
        <taxon>Candidatus Korobacter</taxon>
    </lineage>
</organism>
<dbReference type="HOGENOM" id="CLU_996708_0_0_0"/>
<dbReference type="eggNOG" id="ENOG5033X0D">
    <property type="taxonomic scope" value="Bacteria"/>
</dbReference>
<evidence type="ECO:0000256" key="1">
    <source>
        <dbReference type="SAM" id="SignalP"/>
    </source>
</evidence>
<dbReference type="AlphaFoldDB" id="Q1IHP5"/>
<feature type="chain" id="PRO_5004191149" evidence="1">
    <location>
        <begin position="24"/>
        <end position="279"/>
    </location>
</feature>
<evidence type="ECO:0000313" key="2">
    <source>
        <dbReference type="EMBL" id="ABF43605.1"/>
    </source>
</evidence>
<protein>
    <submittedName>
        <fullName evidence="2">Uncharacterized protein</fullName>
    </submittedName>
</protein>
<dbReference type="KEGG" id="aba:Acid345_4605"/>
<dbReference type="EnsemblBacteria" id="ABF43605">
    <property type="protein sequence ID" value="ABF43605"/>
    <property type="gene ID" value="Acid345_4605"/>
</dbReference>
<dbReference type="RefSeq" id="WP_011525402.1">
    <property type="nucleotide sequence ID" value="NC_008009.1"/>
</dbReference>
<keyword evidence="3" id="KW-1185">Reference proteome</keyword>
<dbReference type="EMBL" id="CP000360">
    <property type="protein sequence ID" value="ABF43605.1"/>
    <property type="molecule type" value="Genomic_DNA"/>
</dbReference>
<dbReference type="OrthoDB" id="114483at2"/>